<dbReference type="RefSeq" id="WP_395437587.1">
    <property type="nucleotide sequence ID" value="NZ_JBAWKC010000001.1"/>
</dbReference>
<accession>A0ABW7MNF6</accession>
<name>A0ABW7MNF6_9FLAO</name>
<evidence type="ECO:0000313" key="2">
    <source>
        <dbReference type="Proteomes" id="UP001610104"/>
    </source>
</evidence>
<proteinExistence type="predicted"/>
<comment type="caution">
    <text evidence="1">The sequence shown here is derived from an EMBL/GenBank/DDBJ whole genome shotgun (WGS) entry which is preliminary data.</text>
</comment>
<sequence length="369" mass="40272">MKNKCINFYSLLFGFILILGITSCETESLDQNTASETLSLDAKNALSKTSSAVSFDLSQNCDFTITDLFAGQNILVGNVSVSENGDNYEITYNITDSGYCLSSTHLSVVTSPELFPINNGGNPVNGAFEFSMTHDCISSYTYTVPKSKGQYIAAHAVVNCKTTEASNEIFLANIPSTAYGCVTAKGVDAIDSYFNINISSAGILNGDYDAWCVDYDADLGDGHCFDADVYTTLDDLTSGPFEYPETFGSVNWILNQDFISQGYTFAEIQYAIWRLIEGEALASNFYGPIDYAKARYLHQLSLNYSDYKPVCGEQLGIILVPRDGSQSIIIGKTIECNEVGECEETAWGAGCDFPGNNWATYFHYSNGAQ</sequence>
<gene>
    <name evidence="1" type="ORF">V8G56_06365</name>
</gene>
<keyword evidence="2" id="KW-1185">Reference proteome</keyword>
<dbReference type="EMBL" id="JBAWKC010000001">
    <property type="protein sequence ID" value="MFH6768351.1"/>
    <property type="molecule type" value="Genomic_DNA"/>
</dbReference>
<organism evidence="1 2">
    <name type="scientific">Gaetbulibacter aquiaggeris</name>
    <dbReference type="NCBI Taxonomy" id="1735373"/>
    <lineage>
        <taxon>Bacteria</taxon>
        <taxon>Pseudomonadati</taxon>
        <taxon>Bacteroidota</taxon>
        <taxon>Flavobacteriia</taxon>
        <taxon>Flavobacteriales</taxon>
        <taxon>Flavobacteriaceae</taxon>
        <taxon>Gaetbulibacter</taxon>
    </lineage>
</organism>
<protein>
    <submittedName>
        <fullName evidence="1">Uncharacterized protein</fullName>
    </submittedName>
</protein>
<dbReference type="PROSITE" id="PS51257">
    <property type="entry name" value="PROKAR_LIPOPROTEIN"/>
    <property type="match status" value="1"/>
</dbReference>
<reference evidence="1 2" key="1">
    <citation type="submission" date="2024-02" db="EMBL/GenBank/DDBJ databases">
        <title>A Gaetbulibacter species isolated from tidal flats and genomic insights of their niches.</title>
        <authorList>
            <person name="Ye Y."/>
        </authorList>
    </citation>
    <scope>NUCLEOTIDE SEQUENCE [LARGE SCALE GENOMIC DNA]</scope>
    <source>
        <strain evidence="1 2">KEM-8</strain>
    </source>
</reference>
<dbReference type="Proteomes" id="UP001610104">
    <property type="component" value="Unassembled WGS sequence"/>
</dbReference>
<evidence type="ECO:0000313" key="1">
    <source>
        <dbReference type="EMBL" id="MFH6768351.1"/>
    </source>
</evidence>